<name>A0A6M3IUZ2_9ZZZZ</name>
<reference evidence="1" key="1">
    <citation type="submission" date="2020-03" db="EMBL/GenBank/DDBJ databases">
        <title>The deep terrestrial virosphere.</title>
        <authorList>
            <person name="Holmfeldt K."/>
            <person name="Nilsson E."/>
            <person name="Simone D."/>
            <person name="Lopez-Fernandez M."/>
            <person name="Wu X."/>
            <person name="de Brujin I."/>
            <person name="Lundin D."/>
            <person name="Andersson A."/>
            <person name="Bertilsson S."/>
            <person name="Dopson M."/>
        </authorList>
    </citation>
    <scope>NUCLEOTIDE SEQUENCE</scope>
    <source>
        <strain evidence="2">MM415A00680</strain>
        <strain evidence="1">MM415B00960</strain>
    </source>
</reference>
<dbReference type="EMBL" id="MT142431">
    <property type="protein sequence ID" value="QJA80681.1"/>
    <property type="molecule type" value="Genomic_DNA"/>
</dbReference>
<protein>
    <submittedName>
        <fullName evidence="1">Uncharacterized protein</fullName>
    </submittedName>
</protein>
<accession>A0A6M3IUZ2</accession>
<dbReference type="AlphaFoldDB" id="A0A6M3IUZ2"/>
<proteinExistence type="predicted"/>
<sequence length="84" mass="8652">MAFDALNFSNIAVGPVKIFSYITGDMIATGPGSYFTSTNAPGLSAGDIIIAQYMSTGTGATALTIFGVKQIDSTGTTCVYILND</sequence>
<evidence type="ECO:0000313" key="1">
    <source>
        <dbReference type="EMBL" id="QJA61363.1"/>
    </source>
</evidence>
<dbReference type="EMBL" id="MT141439">
    <property type="protein sequence ID" value="QJA61363.1"/>
    <property type="molecule type" value="Genomic_DNA"/>
</dbReference>
<evidence type="ECO:0000313" key="2">
    <source>
        <dbReference type="EMBL" id="QJA80681.1"/>
    </source>
</evidence>
<gene>
    <name evidence="2" type="ORF">MM415A00680_0012</name>
    <name evidence="1" type="ORF">MM415B00960_0011</name>
</gene>
<organism evidence="1">
    <name type="scientific">viral metagenome</name>
    <dbReference type="NCBI Taxonomy" id="1070528"/>
    <lineage>
        <taxon>unclassified sequences</taxon>
        <taxon>metagenomes</taxon>
        <taxon>organismal metagenomes</taxon>
    </lineage>
</organism>